<proteinExistence type="predicted"/>
<organism evidence="1 2">
    <name type="scientific">Sediminimonas qiaohouensis</name>
    <dbReference type="NCBI Taxonomy" id="552061"/>
    <lineage>
        <taxon>Bacteria</taxon>
        <taxon>Pseudomonadati</taxon>
        <taxon>Pseudomonadota</taxon>
        <taxon>Alphaproteobacteria</taxon>
        <taxon>Rhodobacterales</taxon>
        <taxon>Roseobacteraceae</taxon>
        <taxon>Sediminimonas</taxon>
    </lineage>
</organism>
<accession>A0A7C9LTK1</accession>
<reference evidence="1 2" key="1">
    <citation type="submission" date="2019-06" db="EMBL/GenBank/DDBJ databases">
        <title>Enrichment of Autotrophic Halophilic Microorganisms from Red Sea Brine Pool Using Microbial Electrosynthesis System.</title>
        <authorList>
            <person name="Alqahtani M.F."/>
            <person name="Bajracharya S."/>
            <person name="Katuri K.P."/>
            <person name="Ali M."/>
            <person name="Saikaly P.E."/>
        </authorList>
    </citation>
    <scope>NUCLEOTIDE SEQUENCE [LARGE SCALE GENOMIC DNA]</scope>
    <source>
        <strain evidence="1">MES6</strain>
    </source>
</reference>
<name>A0A7C9LTK1_9RHOB</name>
<sequence>MATGAGAQATDASADREARLERQWEQYEVDTAKSVIELQPFRSQQRVNGPDGLSAELITLNPAVNAWFVLNVTAPGGGLQGQSFHLENADPDAWQITLRGGDDPALVFEDDGARHLCRPWDGAQPELLEAQRSGLPYAPICGQRAYLRNRVSGSRTNREAVAEFLRDNVVFGESIVGMIKGAFYEDAFMQSSETIEGGDSGRIADSLGRAQVANDPVMQIYSGFDLSGTAGGRMEAGSWYAVEDAPGIYASAIQPGMIHPDILNRRGETNNLDYVERRADVYLVGFDLSRFEVGYEVGTDHPRLGWSSRPHGGGRNWNTPGPDGIDRADPLVRVGMLSPSLTDRVAATFTGGFKRDHGAFKYDAYATYNHGHHYGFISNGVVLSKLQPNLSTLYVLDDGTIGMKTWTEEDQGMLPHIRFARQNGVALVHPDPETGVGVPGPRVRSWGGGNWSGSANADLRTLRAGACMRTVEGRKFLIYAYFSTATPSAMARTFQAYGCDYAMLLDMNSQEHTYMALYTKSEDGLVPHHLVSRMSSIDHRRRDGTPIPRFVGFSDNRDFFYLVRKD</sequence>
<gene>
    <name evidence="1" type="ORF">FH759_15010</name>
</gene>
<evidence type="ECO:0000313" key="2">
    <source>
        <dbReference type="Proteomes" id="UP000483078"/>
    </source>
</evidence>
<dbReference type="AlphaFoldDB" id="A0A7C9LTK1"/>
<protein>
    <submittedName>
        <fullName evidence="1">Uncharacterized protein</fullName>
    </submittedName>
</protein>
<dbReference type="Proteomes" id="UP000483078">
    <property type="component" value="Unassembled WGS sequence"/>
</dbReference>
<comment type="caution">
    <text evidence="1">The sequence shown here is derived from an EMBL/GenBank/DDBJ whole genome shotgun (WGS) entry which is preliminary data.</text>
</comment>
<evidence type="ECO:0000313" key="1">
    <source>
        <dbReference type="EMBL" id="MTJ05976.1"/>
    </source>
</evidence>
<dbReference type="EMBL" id="VENJ01000031">
    <property type="protein sequence ID" value="MTJ05976.1"/>
    <property type="molecule type" value="Genomic_DNA"/>
</dbReference>
<dbReference type="RefSeq" id="WP_273251183.1">
    <property type="nucleotide sequence ID" value="NZ_VENJ01000031.1"/>
</dbReference>